<feature type="transmembrane region" description="Helical" evidence="8">
    <location>
        <begin position="51"/>
        <end position="79"/>
    </location>
</feature>
<dbReference type="InterPro" id="IPR051689">
    <property type="entry name" value="Sterol_desaturase/TMEM195"/>
</dbReference>
<dbReference type="RefSeq" id="WP_089320987.1">
    <property type="nucleotide sequence ID" value="NZ_FZOQ01000023.1"/>
</dbReference>
<gene>
    <name evidence="10" type="ORF">SAMN06296052_1234</name>
</gene>
<dbReference type="OrthoDB" id="9770329at2"/>
<name>A0A239JNN9_9BACT</name>
<keyword evidence="5" id="KW-0443">Lipid metabolism</keyword>
<dbReference type="GO" id="GO:0012505">
    <property type="term" value="C:endomembrane system"/>
    <property type="evidence" value="ECO:0007669"/>
    <property type="project" value="UniProtKB-SubCell"/>
</dbReference>
<protein>
    <submittedName>
        <fullName evidence="10">Sterol desaturase/sphingolipid hydroxylase, fatty acid hydroxylase superfamily</fullName>
    </submittedName>
</protein>
<evidence type="ECO:0000256" key="8">
    <source>
        <dbReference type="SAM" id="Phobius"/>
    </source>
</evidence>
<dbReference type="GO" id="GO:0005506">
    <property type="term" value="F:iron ion binding"/>
    <property type="evidence" value="ECO:0007669"/>
    <property type="project" value="InterPro"/>
</dbReference>
<feature type="domain" description="Fatty acid hydroxylase" evidence="9">
    <location>
        <begin position="94"/>
        <end position="227"/>
    </location>
</feature>
<dbReference type="GO" id="GO:0016020">
    <property type="term" value="C:membrane"/>
    <property type="evidence" value="ECO:0007669"/>
    <property type="project" value="GOC"/>
</dbReference>
<keyword evidence="3 8" id="KW-1133">Transmembrane helix</keyword>
<keyword evidence="2 8" id="KW-0812">Transmembrane</keyword>
<dbReference type="PANTHER" id="PTHR21624:SF1">
    <property type="entry name" value="ALKYLGLYCEROL MONOOXYGENASE"/>
    <property type="match status" value="1"/>
</dbReference>
<evidence type="ECO:0000313" key="11">
    <source>
        <dbReference type="Proteomes" id="UP000198432"/>
    </source>
</evidence>
<keyword evidence="6 8" id="KW-0472">Membrane</keyword>
<evidence type="ECO:0000256" key="3">
    <source>
        <dbReference type="ARBA" id="ARBA00022989"/>
    </source>
</evidence>
<dbReference type="GO" id="GO:0008610">
    <property type="term" value="P:lipid biosynthetic process"/>
    <property type="evidence" value="ECO:0007669"/>
    <property type="project" value="InterPro"/>
</dbReference>
<evidence type="ECO:0000256" key="1">
    <source>
        <dbReference type="ARBA" id="ARBA00004127"/>
    </source>
</evidence>
<dbReference type="Pfam" id="PF04116">
    <property type="entry name" value="FA_hydroxylase"/>
    <property type="match status" value="1"/>
</dbReference>
<dbReference type="PANTHER" id="PTHR21624">
    <property type="entry name" value="STEROL DESATURASE-RELATED PROTEIN"/>
    <property type="match status" value="1"/>
</dbReference>
<evidence type="ECO:0000256" key="7">
    <source>
        <dbReference type="SAM" id="MobiDB-lite"/>
    </source>
</evidence>
<sequence length="320" mass="37354">MEKQLLTLDDLSKVDELTIMHYAAPIIVLSVAVEWWVSIYRKRNNYHKTEFFSALTIGAVNAGIGAVLKAWLLGVSLLIYNQVPWAVPRTWWGFVICFVLIDLCRYWAHRISHEQRFWWATHVTHHSSERMNFSVSFRTGWTQHLKFVFFLPVPFLGFDPFTFFMCHQVAVLYQFWVHTELIKKLPAPVEYIFVTPSHHRVHHGSNPKYIDKNYGSTFIIWDRLFGTFVPEEERPTYGLTKPVHGFNPVHLVFHEWVDLWRDIRHSSSVKEVVSLLFNPPGAIVTAHQRQALVQQSPVQEMRAEKKETRAGDTLRAEDAA</sequence>
<evidence type="ECO:0000256" key="5">
    <source>
        <dbReference type="ARBA" id="ARBA00023098"/>
    </source>
</evidence>
<evidence type="ECO:0000259" key="9">
    <source>
        <dbReference type="Pfam" id="PF04116"/>
    </source>
</evidence>
<comment type="subcellular location">
    <subcellularLocation>
        <location evidence="1">Endomembrane system</location>
        <topology evidence="1">Multi-pass membrane protein</topology>
    </subcellularLocation>
</comment>
<feature type="transmembrane region" description="Helical" evidence="8">
    <location>
        <begin position="91"/>
        <end position="108"/>
    </location>
</feature>
<evidence type="ECO:0000256" key="2">
    <source>
        <dbReference type="ARBA" id="ARBA00022692"/>
    </source>
</evidence>
<dbReference type="GO" id="GO:0050479">
    <property type="term" value="F:glyceryl-ether monooxygenase activity"/>
    <property type="evidence" value="ECO:0007669"/>
    <property type="project" value="TreeGrafter"/>
</dbReference>
<reference evidence="11" key="1">
    <citation type="submission" date="2017-06" db="EMBL/GenBank/DDBJ databases">
        <authorList>
            <person name="Varghese N."/>
            <person name="Submissions S."/>
        </authorList>
    </citation>
    <scope>NUCLEOTIDE SEQUENCE [LARGE SCALE GENOMIC DNA]</scope>
    <source>
        <strain evidence="11">NKM1</strain>
    </source>
</reference>
<keyword evidence="4" id="KW-0560">Oxidoreductase</keyword>
<dbReference type="AlphaFoldDB" id="A0A239JNN9"/>
<dbReference type="GO" id="GO:0006643">
    <property type="term" value="P:membrane lipid metabolic process"/>
    <property type="evidence" value="ECO:0007669"/>
    <property type="project" value="TreeGrafter"/>
</dbReference>
<feature type="region of interest" description="Disordered" evidence="7">
    <location>
        <begin position="296"/>
        <end position="320"/>
    </location>
</feature>
<feature type="compositionally biased region" description="Basic and acidic residues" evidence="7">
    <location>
        <begin position="301"/>
        <end position="320"/>
    </location>
</feature>
<keyword evidence="11" id="KW-1185">Reference proteome</keyword>
<dbReference type="Proteomes" id="UP000198432">
    <property type="component" value="Unassembled WGS sequence"/>
</dbReference>
<evidence type="ECO:0000313" key="10">
    <source>
        <dbReference type="EMBL" id="SNT07445.1"/>
    </source>
</evidence>
<evidence type="ECO:0000256" key="6">
    <source>
        <dbReference type="ARBA" id="ARBA00023136"/>
    </source>
</evidence>
<evidence type="ECO:0000256" key="4">
    <source>
        <dbReference type="ARBA" id="ARBA00023002"/>
    </source>
</evidence>
<organism evidence="10 11">
    <name type="scientific">Pontibacter ummariensis</name>
    <dbReference type="NCBI Taxonomy" id="1610492"/>
    <lineage>
        <taxon>Bacteria</taxon>
        <taxon>Pseudomonadati</taxon>
        <taxon>Bacteroidota</taxon>
        <taxon>Cytophagia</taxon>
        <taxon>Cytophagales</taxon>
        <taxon>Hymenobacteraceae</taxon>
        <taxon>Pontibacter</taxon>
    </lineage>
</organism>
<feature type="transmembrane region" description="Helical" evidence="8">
    <location>
        <begin position="20"/>
        <end position="39"/>
    </location>
</feature>
<dbReference type="EMBL" id="FZOQ01000023">
    <property type="protein sequence ID" value="SNT07445.1"/>
    <property type="molecule type" value="Genomic_DNA"/>
</dbReference>
<dbReference type="InterPro" id="IPR006694">
    <property type="entry name" value="Fatty_acid_hydroxylase"/>
</dbReference>
<accession>A0A239JNN9</accession>
<proteinExistence type="predicted"/>